<name>A0A1Y2A419_9PLEO</name>
<feature type="compositionally biased region" description="Pro residues" evidence="1">
    <location>
        <begin position="102"/>
        <end position="113"/>
    </location>
</feature>
<organism evidence="2 3">
    <name type="scientific">Clohesyomyces aquaticus</name>
    <dbReference type="NCBI Taxonomy" id="1231657"/>
    <lineage>
        <taxon>Eukaryota</taxon>
        <taxon>Fungi</taxon>
        <taxon>Dikarya</taxon>
        <taxon>Ascomycota</taxon>
        <taxon>Pezizomycotina</taxon>
        <taxon>Dothideomycetes</taxon>
        <taxon>Pleosporomycetidae</taxon>
        <taxon>Pleosporales</taxon>
        <taxon>Lindgomycetaceae</taxon>
        <taxon>Clohesyomyces</taxon>
    </lineage>
</organism>
<sequence>MPKKHAPAYTQTKGSNSYVHPSLQSSRPPTSAPPEAPQTVNQRIQQLRREQAPRATSERRDEMTESVRTRTLPPQLRHLLQLPEVNAPNPKAGVRARQAPGLPQPRRAPPGPAAPSSWLSLSQSRYAPAHVRNRKLGDDNSDSGVRRKFCTLWSWDGTGRLPPRPSLVHTCLKVFATHWEELIEYEQHYIAELPPPLKQAMMAYLSVYGAPGCLDSKSFNILFPGGKEAKDGNGSEDIQFLDLTSLLSCRFTVNDLAKLMTLSPSSFTKGDGDMSMSSSVKGKAPVHIADSWEDEADDNAPFNTLPSTLIKPIFPHLTRLSLGHPGVYASWADLLALAPKLNLLTHLSLAYWPIPSMTPNADGVSMVSKHIGPIAYGALDVYDDLHTSYTEAASILRRLSRHTYNLRWLDLEGCTWHRALTLGPGQPLWSTPRSTAPCPDWTGAWGRVEYLNVSQGWFPKDEGSIVGMPSGMMPVQLLEFFRANRDNEQVQGRRRKANIFAVEMWFNRENAALGVKKRILEARRFVGKGNGPYCKVDFGWEKVWHKVPAGKEKEGEREG</sequence>
<dbReference type="OrthoDB" id="193467at2759"/>
<keyword evidence="3" id="KW-1185">Reference proteome</keyword>
<feature type="compositionally biased region" description="Low complexity" evidence="1">
    <location>
        <begin position="69"/>
        <end position="83"/>
    </location>
</feature>
<feature type="region of interest" description="Disordered" evidence="1">
    <location>
        <begin position="1"/>
        <end position="119"/>
    </location>
</feature>
<comment type="caution">
    <text evidence="2">The sequence shown here is derived from an EMBL/GenBank/DDBJ whole genome shotgun (WGS) entry which is preliminary data.</text>
</comment>
<feature type="compositionally biased region" description="Basic and acidic residues" evidence="1">
    <location>
        <begin position="47"/>
        <end position="68"/>
    </location>
</feature>
<evidence type="ECO:0000313" key="2">
    <source>
        <dbReference type="EMBL" id="ORY17271.1"/>
    </source>
</evidence>
<reference evidence="2 3" key="1">
    <citation type="submission" date="2016-07" db="EMBL/GenBank/DDBJ databases">
        <title>Pervasive Adenine N6-methylation of Active Genes in Fungi.</title>
        <authorList>
            <consortium name="DOE Joint Genome Institute"/>
            <person name="Mondo S.J."/>
            <person name="Dannebaum R.O."/>
            <person name="Kuo R.C."/>
            <person name="Labutti K."/>
            <person name="Haridas S."/>
            <person name="Kuo A."/>
            <person name="Salamov A."/>
            <person name="Ahrendt S.R."/>
            <person name="Lipzen A."/>
            <person name="Sullivan W."/>
            <person name="Andreopoulos W.B."/>
            <person name="Clum A."/>
            <person name="Lindquist E."/>
            <person name="Daum C."/>
            <person name="Ramamoorthy G.K."/>
            <person name="Gryganskyi A."/>
            <person name="Culley D."/>
            <person name="Magnuson J.K."/>
            <person name="James T.Y."/>
            <person name="O'Malley M.A."/>
            <person name="Stajich J.E."/>
            <person name="Spatafora J.W."/>
            <person name="Visel A."/>
            <person name="Grigoriev I.V."/>
        </authorList>
    </citation>
    <scope>NUCLEOTIDE SEQUENCE [LARGE SCALE GENOMIC DNA]</scope>
    <source>
        <strain evidence="2 3">CBS 115471</strain>
    </source>
</reference>
<evidence type="ECO:0000313" key="3">
    <source>
        <dbReference type="Proteomes" id="UP000193144"/>
    </source>
</evidence>
<dbReference type="EMBL" id="MCFA01000013">
    <property type="protein sequence ID" value="ORY17271.1"/>
    <property type="molecule type" value="Genomic_DNA"/>
</dbReference>
<dbReference type="AlphaFoldDB" id="A0A1Y2A419"/>
<dbReference type="Proteomes" id="UP000193144">
    <property type="component" value="Unassembled WGS sequence"/>
</dbReference>
<feature type="compositionally biased region" description="Polar residues" evidence="1">
    <location>
        <begin position="9"/>
        <end position="29"/>
    </location>
</feature>
<dbReference type="STRING" id="1231657.A0A1Y2A419"/>
<gene>
    <name evidence="2" type="ORF">BCR34DRAFT_475143</name>
</gene>
<accession>A0A1Y2A419</accession>
<evidence type="ECO:0000256" key="1">
    <source>
        <dbReference type="SAM" id="MobiDB-lite"/>
    </source>
</evidence>
<protein>
    <recommendedName>
        <fullName evidence="4">Tafazzin</fullName>
    </recommendedName>
</protein>
<evidence type="ECO:0008006" key="4">
    <source>
        <dbReference type="Google" id="ProtNLM"/>
    </source>
</evidence>
<proteinExistence type="predicted"/>